<keyword evidence="1" id="KW-0472">Membrane</keyword>
<name>A0ABR1C5V6_NECAM</name>
<sequence length="167" mass="18648">MKLLLCMALIFGIPTVIFFITNLIFSMQWLKNKDECGGSSLFMTYFSFAGTVYFGVDAAFSIIGSLILYFTKKFRMLSRYVLITIVVSFVFVIIEGIALAISILLSLDTSCLNEKPVQTFFVASWILVMVAIFLFGSILLCAVFSKRNLGVLESVGSAESRHDDAWQ</sequence>
<proteinExistence type="predicted"/>
<dbReference type="Proteomes" id="UP001303046">
    <property type="component" value="Unassembled WGS sequence"/>
</dbReference>
<keyword evidence="1" id="KW-0812">Transmembrane</keyword>
<evidence type="ECO:0000256" key="1">
    <source>
        <dbReference type="SAM" id="Phobius"/>
    </source>
</evidence>
<feature type="transmembrane region" description="Helical" evidence="1">
    <location>
        <begin position="80"/>
        <end position="107"/>
    </location>
</feature>
<keyword evidence="3" id="KW-1185">Reference proteome</keyword>
<dbReference type="EMBL" id="JAVFWL010000002">
    <property type="protein sequence ID" value="KAK6732825.1"/>
    <property type="molecule type" value="Genomic_DNA"/>
</dbReference>
<organism evidence="2 3">
    <name type="scientific">Necator americanus</name>
    <name type="common">Human hookworm</name>
    <dbReference type="NCBI Taxonomy" id="51031"/>
    <lineage>
        <taxon>Eukaryota</taxon>
        <taxon>Metazoa</taxon>
        <taxon>Ecdysozoa</taxon>
        <taxon>Nematoda</taxon>
        <taxon>Chromadorea</taxon>
        <taxon>Rhabditida</taxon>
        <taxon>Rhabditina</taxon>
        <taxon>Rhabditomorpha</taxon>
        <taxon>Strongyloidea</taxon>
        <taxon>Ancylostomatidae</taxon>
        <taxon>Bunostominae</taxon>
        <taxon>Necator</taxon>
    </lineage>
</organism>
<reference evidence="2 3" key="1">
    <citation type="submission" date="2023-08" db="EMBL/GenBank/DDBJ databases">
        <title>A Necator americanus chromosomal reference genome.</title>
        <authorList>
            <person name="Ilik V."/>
            <person name="Petrzelkova K.J."/>
            <person name="Pardy F."/>
            <person name="Fuh T."/>
            <person name="Niatou-Singa F.S."/>
            <person name="Gouil Q."/>
            <person name="Baker L."/>
            <person name="Ritchie M.E."/>
            <person name="Jex A.R."/>
            <person name="Gazzola D."/>
            <person name="Li H."/>
            <person name="Toshio Fujiwara R."/>
            <person name="Zhan B."/>
            <person name="Aroian R.V."/>
            <person name="Pafco B."/>
            <person name="Schwarz E.M."/>
        </authorList>
    </citation>
    <scope>NUCLEOTIDE SEQUENCE [LARGE SCALE GENOMIC DNA]</scope>
    <source>
        <strain evidence="2 3">Aroian</strain>
        <tissue evidence="2">Whole animal</tissue>
    </source>
</reference>
<evidence type="ECO:0000313" key="3">
    <source>
        <dbReference type="Proteomes" id="UP001303046"/>
    </source>
</evidence>
<evidence type="ECO:0000313" key="2">
    <source>
        <dbReference type="EMBL" id="KAK6732825.1"/>
    </source>
</evidence>
<comment type="caution">
    <text evidence="2">The sequence shown here is derived from an EMBL/GenBank/DDBJ whole genome shotgun (WGS) entry which is preliminary data.</text>
</comment>
<feature type="transmembrane region" description="Helical" evidence="1">
    <location>
        <begin position="119"/>
        <end position="144"/>
    </location>
</feature>
<accession>A0ABR1C5V6</accession>
<protein>
    <submittedName>
        <fullName evidence="2">Uncharacterized protein</fullName>
    </submittedName>
</protein>
<keyword evidence="1" id="KW-1133">Transmembrane helix</keyword>
<gene>
    <name evidence="2" type="primary">Necator_chrII.g4705</name>
    <name evidence="2" type="ORF">RB195_016913</name>
</gene>
<feature type="transmembrane region" description="Helical" evidence="1">
    <location>
        <begin position="42"/>
        <end position="68"/>
    </location>
</feature>